<comment type="caution">
    <text evidence="8">The sequence shown here is derived from an EMBL/GenBank/DDBJ whole genome shotgun (WGS) entry which is preliminary data.</text>
</comment>
<gene>
    <name evidence="8" type="ORF">DCF82_13035</name>
</gene>
<feature type="non-terminal residue" evidence="8">
    <location>
        <position position="1"/>
    </location>
</feature>
<dbReference type="GO" id="GO:0016020">
    <property type="term" value="C:membrane"/>
    <property type="evidence" value="ECO:0007669"/>
    <property type="project" value="UniProtKB-SubCell"/>
</dbReference>
<evidence type="ECO:0000256" key="4">
    <source>
        <dbReference type="ARBA" id="ARBA00023136"/>
    </source>
</evidence>
<comment type="subcellular location">
    <subcellularLocation>
        <location evidence="1">Membrane</location>
    </subcellularLocation>
</comment>
<dbReference type="PROSITE" id="PS50111">
    <property type="entry name" value="CHEMOTAXIS_TRANSDUC_2"/>
    <property type="match status" value="1"/>
</dbReference>
<dbReference type="PANTHER" id="PTHR32089:SF112">
    <property type="entry name" value="LYSOZYME-LIKE PROTEIN-RELATED"/>
    <property type="match status" value="1"/>
</dbReference>
<dbReference type="Gene3D" id="1.10.287.950">
    <property type="entry name" value="Methyl-accepting chemotaxis protein"/>
    <property type="match status" value="1"/>
</dbReference>
<organism evidence="8 9">
    <name type="scientific">Marinobacter nauticus</name>
    <name type="common">Marinobacter hydrocarbonoclasticus</name>
    <name type="synonym">Marinobacter aquaeolei</name>
    <dbReference type="NCBI Taxonomy" id="2743"/>
    <lineage>
        <taxon>Bacteria</taxon>
        <taxon>Pseudomonadati</taxon>
        <taxon>Pseudomonadota</taxon>
        <taxon>Gammaproteobacteria</taxon>
        <taxon>Pseudomonadales</taxon>
        <taxon>Marinobacteraceae</taxon>
        <taxon>Marinobacter</taxon>
    </lineage>
</organism>
<keyword evidence="3" id="KW-1133">Transmembrane helix</keyword>
<dbReference type="AlphaFoldDB" id="A0A3B8WJS1"/>
<evidence type="ECO:0000256" key="1">
    <source>
        <dbReference type="ARBA" id="ARBA00004370"/>
    </source>
</evidence>
<name>A0A3B8WJS1_MARNT</name>
<feature type="non-terminal residue" evidence="8">
    <location>
        <position position="101"/>
    </location>
</feature>
<reference evidence="8 9" key="1">
    <citation type="journal article" date="2018" name="Nat. Biotechnol.">
        <title>A standardized bacterial taxonomy based on genome phylogeny substantially revises the tree of life.</title>
        <authorList>
            <person name="Parks D.H."/>
            <person name="Chuvochina M."/>
            <person name="Waite D.W."/>
            <person name="Rinke C."/>
            <person name="Skarshewski A."/>
            <person name="Chaumeil P.A."/>
            <person name="Hugenholtz P."/>
        </authorList>
    </citation>
    <scope>NUCLEOTIDE SEQUENCE [LARGE SCALE GENOMIC DNA]</scope>
    <source>
        <strain evidence="8">UBA9049</strain>
    </source>
</reference>
<dbReference type="Proteomes" id="UP000261325">
    <property type="component" value="Unassembled WGS sequence"/>
</dbReference>
<keyword evidence="4" id="KW-0472">Membrane</keyword>
<evidence type="ECO:0000256" key="3">
    <source>
        <dbReference type="ARBA" id="ARBA00022989"/>
    </source>
</evidence>
<keyword evidence="2" id="KW-0812">Transmembrane</keyword>
<accession>A0A3B8WJS1</accession>
<dbReference type="GO" id="GO:0006935">
    <property type="term" value="P:chemotaxis"/>
    <property type="evidence" value="ECO:0007669"/>
    <property type="project" value="UniProtKB-ARBA"/>
</dbReference>
<evidence type="ECO:0000256" key="2">
    <source>
        <dbReference type="ARBA" id="ARBA00022692"/>
    </source>
</evidence>
<evidence type="ECO:0000256" key="6">
    <source>
        <dbReference type="PROSITE-ProRule" id="PRU00284"/>
    </source>
</evidence>
<evidence type="ECO:0000313" key="8">
    <source>
        <dbReference type="EMBL" id="HAC28720.1"/>
    </source>
</evidence>
<dbReference type="PANTHER" id="PTHR32089">
    <property type="entry name" value="METHYL-ACCEPTING CHEMOTAXIS PROTEIN MCPB"/>
    <property type="match status" value="1"/>
</dbReference>
<evidence type="ECO:0000256" key="5">
    <source>
        <dbReference type="ARBA" id="ARBA00023224"/>
    </source>
</evidence>
<evidence type="ECO:0000259" key="7">
    <source>
        <dbReference type="PROSITE" id="PS50111"/>
    </source>
</evidence>
<feature type="domain" description="Methyl-accepting transducer" evidence="7">
    <location>
        <begin position="1"/>
        <end position="101"/>
    </location>
</feature>
<dbReference type="EMBL" id="DLYI01000169">
    <property type="protein sequence ID" value="HAC28720.1"/>
    <property type="molecule type" value="Genomic_DNA"/>
</dbReference>
<dbReference type="InterPro" id="IPR004089">
    <property type="entry name" value="MCPsignal_dom"/>
</dbReference>
<sequence>AVNRQEQGVAQVSGTMEMMSRSISEVAGDVQDIAGEVRNVSAESAATAEISREVRDRLDSVVRNVEQAVAAVNQLDTQSKEIGSVLSVIGAIAEQTNLLAL</sequence>
<dbReference type="GO" id="GO:0007165">
    <property type="term" value="P:signal transduction"/>
    <property type="evidence" value="ECO:0007669"/>
    <property type="project" value="UniProtKB-KW"/>
</dbReference>
<dbReference type="SUPFAM" id="SSF58104">
    <property type="entry name" value="Methyl-accepting chemotaxis protein (MCP) signaling domain"/>
    <property type="match status" value="1"/>
</dbReference>
<dbReference type="Pfam" id="PF00015">
    <property type="entry name" value="MCPsignal"/>
    <property type="match status" value="1"/>
</dbReference>
<keyword evidence="5 6" id="KW-0807">Transducer</keyword>
<evidence type="ECO:0000313" key="9">
    <source>
        <dbReference type="Proteomes" id="UP000261325"/>
    </source>
</evidence>
<proteinExistence type="predicted"/>
<protein>
    <submittedName>
        <fullName evidence="8">Methyl-accepting chemotaxis protein</fullName>
    </submittedName>
</protein>